<keyword evidence="2" id="KW-1185">Reference proteome</keyword>
<organism evidence="1">
    <name type="scientific">Escherichia phage vB_EcoS_ESCO41</name>
    <dbReference type="NCBI Taxonomy" id="2496547"/>
    <lineage>
        <taxon>Viruses</taxon>
        <taxon>Duplodnaviria</taxon>
        <taxon>Heunggongvirae</taxon>
        <taxon>Uroviricota</taxon>
        <taxon>Caudoviricetes</taxon>
        <taxon>Drexlerviridae</taxon>
        <taxon>Nouzillyvirus</taxon>
        <taxon>Nouzillyvirus ESCO41</taxon>
    </lineage>
</organism>
<dbReference type="EMBL" id="KY619305">
    <property type="protein sequence ID" value="AQY55317.1"/>
    <property type="molecule type" value="Genomic_DNA"/>
</dbReference>
<evidence type="ECO:0000313" key="2">
    <source>
        <dbReference type="Proteomes" id="UP000222601"/>
    </source>
</evidence>
<accession>A0A1U9WR35</accession>
<protein>
    <submittedName>
        <fullName evidence="1">Uncharacterized protein</fullName>
    </submittedName>
</protein>
<evidence type="ECO:0000313" key="1">
    <source>
        <dbReference type="EMBL" id="AQY55317.1"/>
    </source>
</evidence>
<sequence>MNLPGLDFDADKYPTCSNNNETFAIIPFSDWLPSDFEDVPCSRGGGYRLMYFSPSTGMMAPSESEEAGEAVEPNTLTTWLKKI</sequence>
<reference evidence="1" key="1">
    <citation type="submission" date="2017-02" db="EMBL/GenBank/DDBJ databases">
        <title>Characterization of a new coliphage vB_EcoS_ESCO41.</title>
        <authorList>
            <person name="Trotereau A."/>
            <person name="Schouler C."/>
        </authorList>
    </citation>
    <scope>NUCLEOTIDE SEQUENCE [LARGE SCALE GENOMIC DNA]</scope>
</reference>
<dbReference type="Proteomes" id="UP000222601">
    <property type="component" value="Segment"/>
</dbReference>
<gene>
    <name evidence="1" type="ORF">ESCO41_00010</name>
</gene>
<name>A0A1U9WR35_9CAUD</name>
<proteinExistence type="predicted"/>